<feature type="active site" description="Proton donor" evidence="5">
    <location>
        <position position="117"/>
    </location>
</feature>
<feature type="domain" description="Phosphotyrosine protein phosphatase I" evidence="6">
    <location>
        <begin position="2"/>
        <end position="143"/>
    </location>
</feature>
<organism evidence="7 8">
    <name type="scientific">Duganella vulcania</name>
    <dbReference type="NCBI Taxonomy" id="2692166"/>
    <lineage>
        <taxon>Bacteria</taxon>
        <taxon>Pseudomonadati</taxon>
        <taxon>Pseudomonadota</taxon>
        <taxon>Betaproteobacteria</taxon>
        <taxon>Burkholderiales</taxon>
        <taxon>Oxalobacteraceae</taxon>
        <taxon>Telluria group</taxon>
        <taxon>Duganella</taxon>
    </lineage>
</organism>
<comment type="similarity">
    <text evidence="1">Belongs to the low molecular weight phosphotyrosine protein phosphatase family.</text>
</comment>
<dbReference type="InterPro" id="IPR036196">
    <property type="entry name" value="Ptyr_pPase_sf"/>
</dbReference>
<dbReference type="EC" id="3.1.3.48" evidence="2"/>
<evidence type="ECO:0000256" key="3">
    <source>
        <dbReference type="ARBA" id="ARBA00022801"/>
    </source>
</evidence>
<dbReference type="PRINTS" id="PR00719">
    <property type="entry name" value="LMWPTPASE"/>
</dbReference>
<dbReference type="AlphaFoldDB" id="A0A845GP72"/>
<dbReference type="PANTHER" id="PTHR11717:SF7">
    <property type="entry name" value="LOW MOLECULAR WEIGHT PHOSPHOTYROSINE PROTEIN PHOSPHATASE"/>
    <property type="match status" value="1"/>
</dbReference>
<accession>A0A845GP72</accession>
<dbReference type="CDD" id="cd16343">
    <property type="entry name" value="LMWPTP"/>
    <property type="match status" value="1"/>
</dbReference>
<dbReference type="Proteomes" id="UP000447355">
    <property type="component" value="Unassembled WGS sequence"/>
</dbReference>
<sequence length="147" mass="15987">MGNICRSPTAEGVFRHRAAAAGLADRFVIDSAGTHGYHVGEPPDARSMEHAANRGYDLSAQRSRKVAASDFENFDHVLAMDHDNLRLLEAACPPQHRHKLGLFMAHASRSPSDVVPDPYYGGGRGFDLVLDYIEDASDGLIAALKMK</sequence>
<dbReference type="EMBL" id="WWCX01000015">
    <property type="protein sequence ID" value="MYM94537.1"/>
    <property type="molecule type" value="Genomic_DNA"/>
</dbReference>
<protein>
    <recommendedName>
        <fullName evidence="2">protein-tyrosine-phosphatase</fullName>
        <ecNumber evidence="2">3.1.3.48</ecNumber>
    </recommendedName>
</protein>
<proteinExistence type="inferred from homology"/>
<feature type="active site" evidence="5">
    <location>
        <position position="6"/>
    </location>
</feature>
<evidence type="ECO:0000313" key="8">
    <source>
        <dbReference type="Proteomes" id="UP000447355"/>
    </source>
</evidence>
<evidence type="ECO:0000259" key="6">
    <source>
        <dbReference type="SMART" id="SM00226"/>
    </source>
</evidence>
<dbReference type="Gene3D" id="3.40.50.2300">
    <property type="match status" value="1"/>
</dbReference>
<reference evidence="7" key="1">
    <citation type="submission" date="2019-12" db="EMBL/GenBank/DDBJ databases">
        <title>Novel species isolated from a subtropical stream in China.</title>
        <authorList>
            <person name="Lu H."/>
        </authorList>
    </citation>
    <scope>NUCLEOTIDE SEQUENCE [LARGE SCALE GENOMIC DNA]</scope>
    <source>
        <strain evidence="7">FT81W</strain>
    </source>
</reference>
<dbReference type="SUPFAM" id="SSF52788">
    <property type="entry name" value="Phosphotyrosine protein phosphatases I"/>
    <property type="match status" value="1"/>
</dbReference>
<dbReference type="SMART" id="SM00226">
    <property type="entry name" value="LMWPc"/>
    <property type="match status" value="1"/>
</dbReference>
<dbReference type="InterPro" id="IPR023485">
    <property type="entry name" value="Ptyr_pPase"/>
</dbReference>
<keyword evidence="4" id="KW-0904">Protein phosphatase</keyword>
<keyword evidence="3" id="KW-0378">Hydrolase</keyword>
<evidence type="ECO:0000256" key="1">
    <source>
        <dbReference type="ARBA" id="ARBA00011063"/>
    </source>
</evidence>
<evidence type="ECO:0000256" key="4">
    <source>
        <dbReference type="ARBA" id="ARBA00022912"/>
    </source>
</evidence>
<evidence type="ECO:0000313" key="7">
    <source>
        <dbReference type="EMBL" id="MYM94537.1"/>
    </source>
</evidence>
<dbReference type="InterPro" id="IPR050438">
    <property type="entry name" value="LMW_PTPase"/>
</dbReference>
<comment type="caution">
    <text evidence="7">The sequence shown here is derived from an EMBL/GenBank/DDBJ whole genome shotgun (WGS) entry which is preliminary data.</text>
</comment>
<evidence type="ECO:0000256" key="2">
    <source>
        <dbReference type="ARBA" id="ARBA00013064"/>
    </source>
</evidence>
<dbReference type="GO" id="GO:0004725">
    <property type="term" value="F:protein tyrosine phosphatase activity"/>
    <property type="evidence" value="ECO:0007669"/>
    <property type="project" value="UniProtKB-EC"/>
</dbReference>
<dbReference type="Pfam" id="PF01451">
    <property type="entry name" value="LMWPc"/>
    <property type="match status" value="1"/>
</dbReference>
<dbReference type="InterPro" id="IPR017867">
    <property type="entry name" value="Tyr_phospatase_low_mol_wt"/>
</dbReference>
<name>A0A845GP72_9BURK</name>
<evidence type="ECO:0000256" key="5">
    <source>
        <dbReference type="PIRSR" id="PIRSR617867-1"/>
    </source>
</evidence>
<gene>
    <name evidence="7" type="ORF">GTP90_11770</name>
</gene>
<dbReference type="PANTHER" id="PTHR11717">
    <property type="entry name" value="LOW MOLECULAR WEIGHT PROTEIN TYROSINE PHOSPHATASE"/>
    <property type="match status" value="1"/>
</dbReference>